<evidence type="ECO:0000313" key="1">
    <source>
        <dbReference type="EMBL" id="KAL2824487.1"/>
    </source>
</evidence>
<organism evidence="1 2">
    <name type="scientific">Aspergillus cavernicola</name>
    <dbReference type="NCBI Taxonomy" id="176166"/>
    <lineage>
        <taxon>Eukaryota</taxon>
        <taxon>Fungi</taxon>
        <taxon>Dikarya</taxon>
        <taxon>Ascomycota</taxon>
        <taxon>Pezizomycotina</taxon>
        <taxon>Eurotiomycetes</taxon>
        <taxon>Eurotiomycetidae</taxon>
        <taxon>Eurotiales</taxon>
        <taxon>Aspergillaceae</taxon>
        <taxon>Aspergillus</taxon>
        <taxon>Aspergillus subgen. Nidulantes</taxon>
    </lineage>
</organism>
<dbReference type="PANTHER" id="PTHR34365:SF7">
    <property type="entry name" value="GLYCINE-RICH DOMAIN-CONTAINING PROTEIN 1"/>
    <property type="match status" value="1"/>
</dbReference>
<keyword evidence="2" id="KW-1185">Reference proteome</keyword>
<evidence type="ECO:0008006" key="3">
    <source>
        <dbReference type="Google" id="ProtNLM"/>
    </source>
</evidence>
<name>A0ABR4IBZ6_9EURO</name>
<reference evidence="1 2" key="1">
    <citation type="submission" date="2024-07" db="EMBL/GenBank/DDBJ databases">
        <title>Section-level genome sequencing and comparative genomics of Aspergillus sections Usti and Cavernicolus.</title>
        <authorList>
            <consortium name="Lawrence Berkeley National Laboratory"/>
            <person name="Nybo J.L."/>
            <person name="Vesth T.C."/>
            <person name="Theobald S."/>
            <person name="Frisvad J.C."/>
            <person name="Larsen T.O."/>
            <person name="Kjaerboelling I."/>
            <person name="Rothschild-Mancinelli K."/>
            <person name="Lyhne E.K."/>
            <person name="Kogle M.E."/>
            <person name="Barry K."/>
            <person name="Clum A."/>
            <person name="Na H."/>
            <person name="Ledsgaard L."/>
            <person name="Lin J."/>
            <person name="Lipzen A."/>
            <person name="Kuo A."/>
            <person name="Riley R."/>
            <person name="Mondo S."/>
            <person name="LaButti K."/>
            <person name="Haridas S."/>
            <person name="Pangalinan J."/>
            <person name="Salamov A.A."/>
            <person name="Simmons B.A."/>
            <person name="Magnuson J.K."/>
            <person name="Chen J."/>
            <person name="Drula E."/>
            <person name="Henrissat B."/>
            <person name="Wiebenga A."/>
            <person name="Lubbers R.J."/>
            <person name="Gomes A.C."/>
            <person name="Makela M.R."/>
            <person name="Stajich J."/>
            <person name="Grigoriev I.V."/>
            <person name="Mortensen U.H."/>
            <person name="De vries R.P."/>
            <person name="Baker S.E."/>
            <person name="Andersen M.R."/>
        </authorList>
    </citation>
    <scope>NUCLEOTIDE SEQUENCE [LARGE SCALE GENOMIC DNA]</scope>
    <source>
        <strain evidence="1 2">CBS 600.67</strain>
    </source>
</reference>
<dbReference type="Proteomes" id="UP001610335">
    <property type="component" value="Unassembled WGS sequence"/>
</dbReference>
<dbReference type="Pfam" id="PF07173">
    <property type="entry name" value="GRDP-like"/>
    <property type="match status" value="1"/>
</dbReference>
<sequence length="447" mass="51304">MPSSDDEEKEKTAQLPTVAQCATHLKLLAAFYQIRKKVLNSTGLDAALGIVPMPRTVYRKQNQTWQIAKLHDLTFHDRRLAKWPLYLLLAAVRFLKWVWVVEALDEQLTGPNAAIMLPPIDVLMVWHALLLNPRWFESIGFKRLPRCPFPWTRVNEAIDPETHTWPYTLPNTSSTAFLESTLLEADLFKYLTSPNHSPQFKQTLTKHGLYRSDIKACNLLTASGIKKALSPPNMLGTAEVHFLKTYRLALNAKTSNLASNLVDAVQRQAAFVEKMENHLWIRSPALEGTLTRAVDRYSKFLKLFRLYPDRMLVPTLDIDLVWHTHQCSPFQYNEAMMKVAGRLIDHNDKLGKNTLNPGFERTADLFRMRFGLVYSRCHCWDCETLLSAIEDSRSRSRSKSKPRGEDAEREIAREVHRRVAYFRAVEIARRAGKTLLPLDDELPGEVD</sequence>
<proteinExistence type="predicted"/>
<comment type="caution">
    <text evidence="1">The sequence shown here is derived from an EMBL/GenBank/DDBJ whole genome shotgun (WGS) entry which is preliminary data.</text>
</comment>
<dbReference type="EMBL" id="JBFXLS010000043">
    <property type="protein sequence ID" value="KAL2824487.1"/>
    <property type="molecule type" value="Genomic_DNA"/>
</dbReference>
<dbReference type="PANTHER" id="PTHR34365">
    <property type="entry name" value="ENOLASE (DUF1399)"/>
    <property type="match status" value="1"/>
</dbReference>
<accession>A0ABR4IBZ6</accession>
<evidence type="ECO:0000313" key="2">
    <source>
        <dbReference type="Proteomes" id="UP001610335"/>
    </source>
</evidence>
<gene>
    <name evidence="1" type="ORF">BDW59DRAFT_85330</name>
</gene>
<protein>
    <recommendedName>
        <fullName evidence="3">Glycine-rich domain-containing protein 1</fullName>
    </recommendedName>
</protein>
<dbReference type="InterPro" id="IPR009836">
    <property type="entry name" value="GRDP-like"/>
</dbReference>